<dbReference type="Proteomes" id="UP000274920">
    <property type="component" value="Unassembled WGS sequence"/>
</dbReference>
<comment type="caution">
    <text evidence="2">The sequence shown here is derived from an EMBL/GenBank/DDBJ whole genome shotgun (WGS) entry which is preliminary data.</text>
</comment>
<name>A0A426DDN3_9FIRM</name>
<keyword evidence="1" id="KW-0812">Transmembrane</keyword>
<keyword evidence="3" id="KW-1185">Reference proteome</keyword>
<accession>A0A426DDN3</accession>
<gene>
    <name evidence="2" type="ORF">EBB54_06000</name>
</gene>
<feature type="transmembrane region" description="Helical" evidence="1">
    <location>
        <begin position="62"/>
        <end position="83"/>
    </location>
</feature>
<proteinExistence type="predicted"/>
<feature type="transmembrane region" description="Helical" evidence="1">
    <location>
        <begin position="6"/>
        <end position="24"/>
    </location>
</feature>
<protein>
    <submittedName>
        <fullName evidence="2">Uncharacterized protein</fullName>
    </submittedName>
</protein>
<feature type="transmembrane region" description="Helical" evidence="1">
    <location>
        <begin position="36"/>
        <end position="56"/>
    </location>
</feature>
<dbReference type="EMBL" id="RHJS01000002">
    <property type="protein sequence ID" value="RRK30970.1"/>
    <property type="molecule type" value="Genomic_DNA"/>
</dbReference>
<keyword evidence="1" id="KW-0472">Membrane</keyword>
<dbReference type="RefSeq" id="WP_016296916.1">
    <property type="nucleotide sequence ID" value="NZ_RHJS01000002.1"/>
</dbReference>
<evidence type="ECO:0000313" key="3">
    <source>
        <dbReference type="Proteomes" id="UP000274920"/>
    </source>
</evidence>
<organism evidence="2 3">
    <name type="scientific">Schaedlerella arabinosiphila</name>
    <dbReference type="NCBI Taxonomy" id="2044587"/>
    <lineage>
        <taxon>Bacteria</taxon>
        <taxon>Bacillati</taxon>
        <taxon>Bacillota</taxon>
        <taxon>Clostridia</taxon>
        <taxon>Lachnospirales</taxon>
        <taxon>Lachnospiraceae</taxon>
        <taxon>Schaedlerella</taxon>
    </lineage>
</organism>
<dbReference type="AlphaFoldDB" id="A0A426DDN3"/>
<reference evidence="2" key="1">
    <citation type="submission" date="2018-10" db="EMBL/GenBank/DDBJ databases">
        <title>Schaedlerella arabinophila gen. nov. sp. nov., isolated from the mouse intestinal tract and comparative analysis with the genome of the closely related altered Schaedler flora strain ASF502.</title>
        <authorList>
            <person name="Miyake S."/>
            <person name="Soh M."/>
            <person name="Seedorf H."/>
        </authorList>
    </citation>
    <scope>NUCLEOTIDE SEQUENCE [LARGE SCALE GENOMIC DNA]</scope>
    <source>
        <strain evidence="2">DSM 106076</strain>
    </source>
</reference>
<evidence type="ECO:0000313" key="2">
    <source>
        <dbReference type="EMBL" id="RRK30970.1"/>
    </source>
</evidence>
<keyword evidence="1" id="KW-1133">Transmembrane helix</keyword>
<evidence type="ECO:0000256" key="1">
    <source>
        <dbReference type="SAM" id="Phobius"/>
    </source>
</evidence>
<sequence>MEAERLLYMFAMILPAFGLARLVWERKLEVSRKAVTGTNAFSSTVLGGIVGTGALWKLTGSYIYAAVYAAIIVVCYGVICVVVKKKEYPEEERFTKEE</sequence>